<comment type="caution">
    <text evidence="3">The sequence shown here is derived from an EMBL/GenBank/DDBJ whole genome shotgun (WGS) entry which is preliminary data.</text>
</comment>
<keyword evidence="3" id="KW-0808">Transferase</keyword>
<proteinExistence type="predicted"/>
<gene>
    <name evidence="3" type="ORF">QQ020_13210</name>
</gene>
<dbReference type="InterPro" id="IPR036890">
    <property type="entry name" value="HATPase_C_sf"/>
</dbReference>
<dbReference type="RefSeq" id="WP_346758335.1">
    <property type="nucleotide sequence ID" value="NZ_JAUJEB010000001.1"/>
</dbReference>
<feature type="transmembrane region" description="Helical" evidence="1">
    <location>
        <begin position="120"/>
        <end position="141"/>
    </location>
</feature>
<dbReference type="InterPro" id="IPR010559">
    <property type="entry name" value="Sig_transdc_His_kin_internal"/>
</dbReference>
<keyword evidence="1" id="KW-0812">Transmembrane</keyword>
<accession>A0ABT8L5L0</accession>
<keyword evidence="3" id="KW-0418">Kinase</keyword>
<dbReference type="Proteomes" id="UP001172083">
    <property type="component" value="Unassembled WGS sequence"/>
</dbReference>
<sequence>MSTRTKISISVSLLITLFFVLPWISLFQELQFDLEKFVPDGMAHTRLLYMAISILLVSLFFFQYNFHWKDKLFRIKKNWLKVSLDLASNILLVLVFTVLLFGITSRLFEVEPRRVYLTLYLFRHLGADFVVMIVVYVYNLVIKSRSDKIHILTLNKEKVETELAMLKSQIDPHFLFNALNSLTGLIRTNSREAIKFVNSLSETFRYTLDNQKQKAVTLREELRFLDSYLFMMKARFGDALRVKTEVKDIHLDKRLPQFALQLLVENAVKHNLISRSKPLNVSIVSNDQKLIVQNDLQLRTQVTKRYGIGLANLSKRYDLMAGDNIEIERNEHYFRVKLPLL</sequence>
<name>A0ABT8L5L0_9BACT</name>
<organism evidence="3 4">
    <name type="scientific">Agaribacillus aureus</name>
    <dbReference type="NCBI Taxonomy" id="3051825"/>
    <lineage>
        <taxon>Bacteria</taxon>
        <taxon>Pseudomonadati</taxon>
        <taxon>Bacteroidota</taxon>
        <taxon>Cytophagia</taxon>
        <taxon>Cytophagales</taxon>
        <taxon>Splendidivirgaceae</taxon>
        <taxon>Agaribacillus</taxon>
    </lineage>
</organism>
<keyword evidence="1" id="KW-1133">Transmembrane helix</keyword>
<dbReference type="InterPro" id="IPR050640">
    <property type="entry name" value="Bact_2-comp_sensor_kinase"/>
</dbReference>
<feature type="transmembrane region" description="Helical" evidence="1">
    <location>
        <begin position="47"/>
        <end position="66"/>
    </location>
</feature>
<dbReference type="EMBL" id="JAUJEB010000001">
    <property type="protein sequence ID" value="MDN5213019.1"/>
    <property type="molecule type" value="Genomic_DNA"/>
</dbReference>
<evidence type="ECO:0000259" key="2">
    <source>
        <dbReference type="Pfam" id="PF06580"/>
    </source>
</evidence>
<dbReference type="SUPFAM" id="SSF55874">
    <property type="entry name" value="ATPase domain of HSP90 chaperone/DNA topoisomerase II/histidine kinase"/>
    <property type="match status" value="1"/>
</dbReference>
<dbReference type="PANTHER" id="PTHR34220:SF7">
    <property type="entry name" value="SENSOR HISTIDINE KINASE YPDA"/>
    <property type="match status" value="1"/>
</dbReference>
<feature type="domain" description="Signal transduction histidine kinase internal region" evidence="2">
    <location>
        <begin position="162"/>
        <end position="240"/>
    </location>
</feature>
<evidence type="ECO:0000313" key="3">
    <source>
        <dbReference type="EMBL" id="MDN5213019.1"/>
    </source>
</evidence>
<dbReference type="Gene3D" id="3.30.565.10">
    <property type="entry name" value="Histidine kinase-like ATPase, C-terminal domain"/>
    <property type="match status" value="1"/>
</dbReference>
<feature type="transmembrane region" description="Helical" evidence="1">
    <location>
        <begin position="86"/>
        <end position="108"/>
    </location>
</feature>
<evidence type="ECO:0000313" key="4">
    <source>
        <dbReference type="Proteomes" id="UP001172083"/>
    </source>
</evidence>
<keyword evidence="1" id="KW-0472">Membrane</keyword>
<keyword evidence="4" id="KW-1185">Reference proteome</keyword>
<protein>
    <submittedName>
        <fullName evidence="3">Histidine kinase</fullName>
    </submittedName>
</protein>
<dbReference type="PANTHER" id="PTHR34220">
    <property type="entry name" value="SENSOR HISTIDINE KINASE YPDA"/>
    <property type="match status" value="1"/>
</dbReference>
<dbReference type="GO" id="GO:0016301">
    <property type="term" value="F:kinase activity"/>
    <property type="evidence" value="ECO:0007669"/>
    <property type="project" value="UniProtKB-KW"/>
</dbReference>
<dbReference type="Pfam" id="PF06580">
    <property type="entry name" value="His_kinase"/>
    <property type="match status" value="1"/>
</dbReference>
<evidence type="ECO:0000256" key="1">
    <source>
        <dbReference type="SAM" id="Phobius"/>
    </source>
</evidence>
<feature type="transmembrane region" description="Helical" evidence="1">
    <location>
        <begin position="7"/>
        <end position="27"/>
    </location>
</feature>
<reference evidence="3" key="1">
    <citation type="submission" date="2023-06" db="EMBL/GenBank/DDBJ databases">
        <title>Genomic of Agaribacillus aureum.</title>
        <authorList>
            <person name="Wang G."/>
        </authorList>
    </citation>
    <scope>NUCLEOTIDE SEQUENCE</scope>
    <source>
        <strain evidence="3">BMA12</strain>
    </source>
</reference>